<feature type="region of interest" description="Disordered" evidence="2">
    <location>
        <begin position="311"/>
        <end position="381"/>
    </location>
</feature>
<sequence>MDKNKGKLPSSSKLSAFFESANDEPSFPPIAVDNAKLSQYTSGTLRKSRREREQEAAEAKKREEEANAVKAYAEFLDAFEGESVGRKSNSTFVKSSVESGGSESKYIPSMPRSDRVAARNLRSPSPPMSTAPKAKGKRAMDTFLEEIKKEQLEAEREAKYSRHGKLFFFASPVGNVIHIVFSTRRSFSNSHGCQSGSKDRGDPQTSNIFVANLPANITEQALGHFFARAGPVGSVKIMWPRPDGSAGPGADMTASRKSKNAGLSGFVSYMTRKDAEQALREFDGFDWGGSVLRVGWSKAVPVAAKPMFVHNESKSRYSRSPSRGRDRSRSPSHHHRRSRSSSYSRSRSPKRRRERSRSRDYHRRDSSRRRRSSSPEEEAVTSTFIRAVAAEVKGHDSHYEEHLRKREENNPKYAFLKRHHRGYSYYRELIKDDHPASPSLMTRLGYNSIYSTDSAGIRKRTAFDLSLVSS</sequence>
<accession>A0A4S8MRR3</accession>
<name>A0A4S8MRR3_DENBC</name>
<dbReference type="Gene3D" id="1.10.10.790">
    <property type="entry name" value="Surp module"/>
    <property type="match status" value="1"/>
</dbReference>
<dbReference type="Pfam" id="PF01805">
    <property type="entry name" value="Surp"/>
    <property type="match status" value="1"/>
</dbReference>
<dbReference type="OrthoDB" id="377209at2759"/>
<dbReference type="InterPro" id="IPR012677">
    <property type="entry name" value="Nucleotide-bd_a/b_plait_sf"/>
</dbReference>
<evidence type="ECO:0000313" key="5">
    <source>
        <dbReference type="EMBL" id="THV05632.1"/>
    </source>
</evidence>
<dbReference type="InterPro" id="IPR000504">
    <property type="entry name" value="RRM_dom"/>
</dbReference>
<dbReference type="PANTHER" id="PTHR23140:SF0">
    <property type="entry name" value="U2 SNRNP-ASSOCIATED SURP MOTIF-CONTAINING PROTEIN"/>
    <property type="match status" value="1"/>
</dbReference>
<dbReference type="InterPro" id="IPR035979">
    <property type="entry name" value="RBD_domain_sf"/>
</dbReference>
<feature type="compositionally biased region" description="Basic and acidic residues" evidence="2">
    <location>
        <begin position="50"/>
        <end position="65"/>
    </location>
</feature>
<dbReference type="EMBL" id="ML179048">
    <property type="protein sequence ID" value="THV05632.1"/>
    <property type="molecule type" value="Genomic_DNA"/>
</dbReference>
<feature type="domain" description="RRM" evidence="3">
    <location>
        <begin position="206"/>
        <end position="299"/>
    </location>
</feature>
<reference evidence="5 6" key="1">
    <citation type="journal article" date="2019" name="Nat. Ecol. Evol.">
        <title>Megaphylogeny resolves global patterns of mushroom evolution.</title>
        <authorList>
            <person name="Varga T."/>
            <person name="Krizsan K."/>
            <person name="Foldi C."/>
            <person name="Dima B."/>
            <person name="Sanchez-Garcia M."/>
            <person name="Sanchez-Ramirez S."/>
            <person name="Szollosi G.J."/>
            <person name="Szarkandi J.G."/>
            <person name="Papp V."/>
            <person name="Albert L."/>
            <person name="Andreopoulos W."/>
            <person name="Angelini C."/>
            <person name="Antonin V."/>
            <person name="Barry K.W."/>
            <person name="Bougher N.L."/>
            <person name="Buchanan P."/>
            <person name="Buyck B."/>
            <person name="Bense V."/>
            <person name="Catcheside P."/>
            <person name="Chovatia M."/>
            <person name="Cooper J."/>
            <person name="Damon W."/>
            <person name="Desjardin D."/>
            <person name="Finy P."/>
            <person name="Geml J."/>
            <person name="Haridas S."/>
            <person name="Hughes K."/>
            <person name="Justo A."/>
            <person name="Karasinski D."/>
            <person name="Kautmanova I."/>
            <person name="Kiss B."/>
            <person name="Kocsube S."/>
            <person name="Kotiranta H."/>
            <person name="LaButti K.M."/>
            <person name="Lechner B.E."/>
            <person name="Liimatainen K."/>
            <person name="Lipzen A."/>
            <person name="Lukacs Z."/>
            <person name="Mihaltcheva S."/>
            <person name="Morgado L.N."/>
            <person name="Niskanen T."/>
            <person name="Noordeloos M.E."/>
            <person name="Ohm R.A."/>
            <person name="Ortiz-Santana B."/>
            <person name="Ovrebo C."/>
            <person name="Racz N."/>
            <person name="Riley R."/>
            <person name="Savchenko A."/>
            <person name="Shiryaev A."/>
            <person name="Soop K."/>
            <person name="Spirin V."/>
            <person name="Szebenyi C."/>
            <person name="Tomsovsky M."/>
            <person name="Tulloss R.E."/>
            <person name="Uehling J."/>
            <person name="Grigoriev I.V."/>
            <person name="Vagvolgyi C."/>
            <person name="Papp T."/>
            <person name="Martin F.M."/>
            <person name="Miettinen O."/>
            <person name="Hibbett D.S."/>
            <person name="Nagy L.G."/>
        </authorList>
    </citation>
    <scope>NUCLEOTIDE SEQUENCE [LARGE SCALE GENOMIC DNA]</scope>
    <source>
        <strain evidence="5 6">CBS 962.96</strain>
    </source>
</reference>
<dbReference type="SUPFAM" id="SSF109905">
    <property type="entry name" value="Surp module (SWAP domain)"/>
    <property type="match status" value="1"/>
</dbReference>
<dbReference type="InterPro" id="IPR035967">
    <property type="entry name" value="SWAP/Surp_sf"/>
</dbReference>
<dbReference type="Gene3D" id="3.30.70.330">
    <property type="match status" value="1"/>
</dbReference>
<keyword evidence="6" id="KW-1185">Reference proteome</keyword>
<organism evidence="5 6">
    <name type="scientific">Dendrothele bispora (strain CBS 962.96)</name>
    <dbReference type="NCBI Taxonomy" id="1314807"/>
    <lineage>
        <taxon>Eukaryota</taxon>
        <taxon>Fungi</taxon>
        <taxon>Dikarya</taxon>
        <taxon>Basidiomycota</taxon>
        <taxon>Agaricomycotina</taxon>
        <taxon>Agaricomycetes</taxon>
        <taxon>Agaricomycetidae</taxon>
        <taxon>Agaricales</taxon>
        <taxon>Agaricales incertae sedis</taxon>
        <taxon>Dendrothele</taxon>
    </lineage>
</organism>
<dbReference type="GO" id="GO:0003723">
    <property type="term" value="F:RNA binding"/>
    <property type="evidence" value="ECO:0007669"/>
    <property type="project" value="UniProtKB-UniRule"/>
</dbReference>
<feature type="compositionally biased region" description="Basic residues" evidence="2">
    <location>
        <begin position="347"/>
        <end position="356"/>
    </location>
</feature>
<dbReference type="GO" id="GO:0006396">
    <property type="term" value="P:RNA processing"/>
    <property type="evidence" value="ECO:0007669"/>
    <property type="project" value="InterPro"/>
</dbReference>
<dbReference type="Proteomes" id="UP000297245">
    <property type="component" value="Unassembled WGS sequence"/>
</dbReference>
<dbReference type="SMART" id="SM00360">
    <property type="entry name" value="RRM"/>
    <property type="match status" value="1"/>
</dbReference>
<dbReference type="AlphaFoldDB" id="A0A4S8MRR3"/>
<dbReference type="PROSITE" id="PS50102">
    <property type="entry name" value="RRM"/>
    <property type="match status" value="1"/>
</dbReference>
<evidence type="ECO:0000259" key="3">
    <source>
        <dbReference type="PROSITE" id="PS50102"/>
    </source>
</evidence>
<gene>
    <name evidence="5" type="ORF">K435DRAFT_849876</name>
</gene>
<evidence type="ECO:0008006" key="7">
    <source>
        <dbReference type="Google" id="ProtNLM"/>
    </source>
</evidence>
<feature type="region of interest" description="Disordered" evidence="2">
    <location>
        <begin position="119"/>
        <end position="138"/>
    </location>
</feature>
<keyword evidence="1" id="KW-0694">RNA-binding</keyword>
<evidence type="ECO:0000256" key="2">
    <source>
        <dbReference type="SAM" id="MobiDB-lite"/>
    </source>
</evidence>
<dbReference type="InterPro" id="IPR000061">
    <property type="entry name" value="Surp"/>
</dbReference>
<dbReference type="SUPFAM" id="SSF54928">
    <property type="entry name" value="RNA-binding domain, RBD"/>
    <property type="match status" value="1"/>
</dbReference>
<feature type="domain" description="SURP motif" evidence="4">
    <location>
        <begin position="384"/>
        <end position="426"/>
    </location>
</feature>
<dbReference type="PROSITE" id="PS50128">
    <property type="entry name" value="SURP"/>
    <property type="match status" value="1"/>
</dbReference>
<feature type="compositionally biased region" description="Polar residues" evidence="2">
    <location>
        <begin position="36"/>
        <end position="45"/>
    </location>
</feature>
<dbReference type="GO" id="GO:0005634">
    <property type="term" value="C:nucleus"/>
    <property type="evidence" value="ECO:0007669"/>
    <property type="project" value="TreeGrafter"/>
</dbReference>
<proteinExistence type="predicted"/>
<evidence type="ECO:0000256" key="1">
    <source>
        <dbReference type="PROSITE-ProRule" id="PRU00176"/>
    </source>
</evidence>
<evidence type="ECO:0000313" key="6">
    <source>
        <dbReference type="Proteomes" id="UP000297245"/>
    </source>
</evidence>
<feature type="compositionally biased region" description="Basic residues" evidence="2">
    <location>
        <begin position="330"/>
        <end position="339"/>
    </location>
</feature>
<dbReference type="PANTHER" id="PTHR23140">
    <property type="entry name" value="RNA PROCESSING PROTEIN LD23810P"/>
    <property type="match status" value="1"/>
</dbReference>
<feature type="region of interest" description="Disordered" evidence="2">
    <location>
        <begin position="25"/>
        <end position="65"/>
    </location>
</feature>
<evidence type="ECO:0000259" key="4">
    <source>
        <dbReference type="PROSITE" id="PS50128"/>
    </source>
</evidence>
<protein>
    <recommendedName>
        <fullName evidence="7">RRM domain-containing protein</fullName>
    </recommendedName>
</protein>
<dbReference type="InterPro" id="IPR051485">
    <property type="entry name" value="SR-CTD_assoc_factor"/>
</dbReference>